<dbReference type="EMBL" id="VSSQ01022975">
    <property type="protein sequence ID" value="MPM69606.1"/>
    <property type="molecule type" value="Genomic_DNA"/>
</dbReference>
<dbReference type="AlphaFoldDB" id="A0A645BVS6"/>
<gene>
    <name evidence="1" type="ORF">SDC9_116554</name>
</gene>
<reference evidence="1" key="1">
    <citation type="submission" date="2019-08" db="EMBL/GenBank/DDBJ databases">
        <authorList>
            <person name="Kucharzyk K."/>
            <person name="Murdoch R.W."/>
            <person name="Higgins S."/>
            <person name="Loffler F."/>
        </authorList>
    </citation>
    <scope>NUCLEOTIDE SEQUENCE</scope>
</reference>
<protein>
    <submittedName>
        <fullName evidence="1">Uncharacterized protein</fullName>
    </submittedName>
</protein>
<accession>A0A645BVS6</accession>
<proteinExistence type="predicted"/>
<organism evidence="1">
    <name type="scientific">bioreactor metagenome</name>
    <dbReference type="NCBI Taxonomy" id="1076179"/>
    <lineage>
        <taxon>unclassified sequences</taxon>
        <taxon>metagenomes</taxon>
        <taxon>ecological metagenomes</taxon>
    </lineage>
</organism>
<name>A0A645BVS6_9ZZZZ</name>
<comment type="caution">
    <text evidence="1">The sequence shown here is derived from an EMBL/GenBank/DDBJ whole genome shotgun (WGS) entry which is preliminary data.</text>
</comment>
<sequence>MDDSDSFVMFLFQGVTQQFRSNGFAEFDFQFIGLFAVGDSNIVPALGKGTIHAGKHAFLYKVANAGFLHA</sequence>
<evidence type="ECO:0000313" key="1">
    <source>
        <dbReference type="EMBL" id="MPM69606.1"/>
    </source>
</evidence>